<dbReference type="EMBL" id="JAAGMN010009602">
    <property type="protein sequence ID" value="NEE22264.1"/>
    <property type="molecule type" value="Genomic_DNA"/>
</dbReference>
<evidence type="ECO:0000256" key="1">
    <source>
        <dbReference type="SAM" id="MobiDB-lite"/>
    </source>
</evidence>
<name>A0A6G3XX93_9ACTN</name>
<comment type="caution">
    <text evidence="2">The sequence shown here is derived from an EMBL/GenBank/DDBJ whole genome shotgun (WGS) entry which is preliminary data.</text>
</comment>
<dbReference type="AlphaFoldDB" id="A0A6G3XX93"/>
<evidence type="ECO:0000313" key="2">
    <source>
        <dbReference type="EMBL" id="NEE22264.1"/>
    </source>
</evidence>
<reference evidence="2" key="1">
    <citation type="submission" date="2020-01" db="EMBL/GenBank/DDBJ databases">
        <title>Insect and environment-associated Actinomycetes.</title>
        <authorList>
            <person name="Currrie C."/>
            <person name="Chevrette M."/>
            <person name="Carlson C."/>
            <person name="Stubbendieck R."/>
            <person name="Wendt-Pienkowski E."/>
        </authorList>
    </citation>
    <scope>NUCLEOTIDE SEQUENCE</scope>
    <source>
        <strain evidence="2">SID7499</strain>
    </source>
</reference>
<protein>
    <recommendedName>
        <fullName evidence="3">PH domain-containing protein</fullName>
    </recommendedName>
</protein>
<feature type="region of interest" description="Disordered" evidence="1">
    <location>
        <begin position="28"/>
        <end position="62"/>
    </location>
</feature>
<feature type="compositionally biased region" description="Acidic residues" evidence="1">
    <location>
        <begin position="47"/>
        <end position="62"/>
    </location>
</feature>
<evidence type="ECO:0008006" key="3">
    <source>
        <dbReference type="Google" id="ProtNLM"/>
    </source>
</evidence>
<accession>A0A6G3XX93</accession>
<gene>
    <name evidence="2" type="ORF">G3M58_89375</name>
</gene>
<organism evidence="2">
    <name type="scientific">Streptomyces sp. SID7499</name>
    <dbReference type="NCBI Taxonomy" id="2706086"/>
    <lineage>
        <taxon>Bacteria</taxon>
        <taxon>Bacillati</taxon>
        <taxon>Actinomycetota</taxon>
        <taxon>Actinomycetes</taxon>
        <taxon>Kitasatosporales</taxon>
        <taxon>Streptomycetaceae</taxon>
        <taxon>Streptomyces</taxon>
    </lineage>
</organism>
<sequence length="62" mass="6889">MFDESDVRGLAEAWFRALTAMVDRAADRGAQPATSAPGTLVQMDQQELNEFENDLDDEGLSW</sequence>
<proteinExistence type="predicted"/>
<feature type="compositionally biased region" description="Polar residues" evidence="1">
    <location>
        <begin position="32"/>
        <end position="46"/>
    </location>
</feature>